<comment type="caution">
    <text evidence="14">The sequence shown here is derived from an EMBL/GenBank/DDBJ whole genome shotgun (WGS) entry which is preliminary data.</text>
</comment>
<dbReference type="InterPro" id="IPR033580">
    <property type="entry name" value="Nurim-like"/>
</dbReference>
<gene>
    <name evidence="14" type="ORF">MBOU_09940</name>
</gene>
<evidence type="ECO:0000313" key="14">
    <source>
        <dbReference type="EMBL" id="GFG88952.1"/>
    </source>
</evidence>
<evidence type="ECO:0000256" key="7">
    <source>
        <dbReference type="ARBA" id="ARBA00022691"/>
    </source>
</evidence>
<keyword evidence="9 12" id="KW-1133">Transmembrane helix</keyword>
<feature type="transmembrane region" description="Helical" evidence="12">
    <location>
        <begin position="12"/>
        <end position="33"/>
    </location>
</feature>
<feature type="transmembrane region" description="Helical" evidence="12">
    <location>
        <begin position="169"/>
        <end position="188"/>
    </location>
</feature>
<dbReference type="NCBIfam" id="NF045656">
    <property type="entry name" value="MeththiolMtaseMddA"/>
    <property type="match status" value="1"/>
</dbReference>
<evidence type="ECO:0000256" key="10">
    <source>
        <dbReference type="ARBA" id="ARBA00023136"/>
    </source>
</evidence>
<comment type="subcellular location">
    <subcellularLocation>
        <location evidence="2">Membrane</location>
        <topology evidence="2">Multi-pass membrane protein</topology>
    </subcellularLocation>
</comment>
<feature type="transmembrane region" description="Helical" evidence="12">
    <location>
        <begin position="194"/>
        <end position="213"/>
    </location>
</feature>
<keyword evidence="8 12" id="KW-0812">Transmembrane</keyword>
<keyword evidence="7" id="KW-0949">S-adenosyl-L-methionine</keyword>
<dbReference type="Gene3D" id="1.20.120.1630">
    <property type="match status" value="1"/>
</dbReference>
<dbReference type="Proteomes" id="UP000465360">
    <property type="component" value="Unassembled WGS sequence"/>
</dbReference>
<dbReference type="PANTHER" id="PTHR31040:SF1">
    <property type="entry name" value="NURIM"/>
    <property type="match status" value="1"/>
</dbReference>
<feature type="transmembrane region" description="Helical" evidence="12">
    <location>
        <begin position="45"/>
        <end position="66"/>
    </location>
</feature>
<feature type="domain" description="NnrU" evidence="13">
    <location>
        <begin position="53"/>
        <end position="199"/>
    </location>
</feature>
<evidence type="ECO:0000256" key="11">
    <source>
        <dbReference type="ARBA" id="ARBA00048134"/>
    </source>
</evidence>
<evidence type="ECO:0000259" key="13">
    <source>
        <dbReference type="Pfam" id="PF07298"/>
    </source>
</evidence>
<accession>A0A7I9YK84</accession>
<feature type="transmembrane region" description="Helical" evidence="12">
    <location>
        <begin position="87"/>
        <end position="103"/>
    </location>
</feature>
<dbReference type="GO" id="GO:0032259">
    <property type="term" value="P:methylation"/>
    <property type="evidence" value="ECO:0007669"/>
    <property type="project" value="UniProtKB-KW"/>
</dbReference>
<comment type="function">
    <text evidence="1">Catalyzes the methylation of methanethiol (MeSH) to yield dimethylsulphide (DMS).</text>
</comment>
<name>A0A7I9YK84_MYCBU</name>
<keyword evidence="10 12" id="KW-0472">Membrane</keyword>
<dbReference type="Pfam" id="PF07298">
    <property type="entry name" value="NnrU"/>
    <property type="match status" value="1"/>
</dbReference>
<dbReference type="InterPro" id="IPR054700">
    <property type="entry name" value="MddA"/>
</dbReference>
<feature type="transmembrane region" description="Helical" evidence="12">
    <location>
        <begin position="123"/>
        <end position="148"/>
    </location>
</feature>
<dbReference type="EC" id="2.1.1.334" evidence="4"/>
<evidence type="ECO:0000256" key="6">
    <source>
        <dbReference type="ARBA" id="ARBA00022679"/>
    </source>
</evidence>
<evidence type="ECO:0000256" key="4">
    <source>
        <dbReference type="ARBA" id="ARBA00012149"/>
    </source>
</evidence>
<dbReference type="RefSeq" id="WP_163708579.1">
    <property type="nucleotide sequence ID" value="NZ_BLKZ01000001.1"/>
</dbReference>
<keyword evidence="15" id="KW-1185">Reference proteome</keyword>
<evidence type="ECO:0000256" key="5">
    <source>
        <dbReference type="ARBA" id="ARBA00022603"/>
    </source>
</evidence>
<dbReference type="InterPro" id="IPR009915">
    <property type="entry name" value="NnrU_dom"/>
</dbReference>
<evidence type="ECO:0000256" key="2">
    <source>
        <dbReference type="ARBA" id="ARBA00004141"/>
    </source>
</evidence>
<evidence type="ECO:0000256" key="3">
    <source>
        <dbReference type="ARBA" id="ARBA00010631"/>
    </source>
</evidence>
<reference evidence="14 15" key="1">
    <citation type="journal article" date="2019" name="Emerg. Microbes Infect.">
        <title>Comprehensive subspecies identification of 175 nontuberculous mycobacteria species based on 7547 genomic profiles.</title>
        <authorList>
            <person name="Matsumoto Y."/>
            <person name="Kinjo T."/>
            <person name="Motooka D."/>
            <person name="Nabeya D."/>
            <person name="Jung N."/>
            <person name="Uechi K."/>
            <person name="Horii T."/>
            <person name="Iida T."/>
            <person name="Fujita J."/>
            <person name="Nakamura S."/>
        </authorList>
    </citation>
    <scope>NUCLEOTIDE SEQUENCE [LARGE SCALE GENOMIC DNA]</scope>
    <source>
        <strain evidence="14 15">JCM 30725</strain>
    </source>
</reference>
<proteinExistence type="inferred from homology"/>
<evidence type="ECO:0000256" key="9">
    <source>
        <dbReference type="ARBA" id="ARBA00022989"/>
    </source>
</evidence>
<sequence>MKRYLTIGYGAISYAVFLVAFLYAIGFVGGILVPRDVDHGVTASIGEAVAVNVLLLGAFAVQHSVMARPGFKRWWTRFVPPSIERSTYVWIASAVLLLLYWQWRTMPAVIWDVRQPVARLVVWTMFWLGWAMVFSATFMINHFELFGLRQVYQVWRGKPYAELGFRTVLLYRLVRHPLMLGFIIAFWAAPTMTAGHLLFAVATTGYILIALTLEEHDLEAALGDQYRDYRRDVPKLVPVPHRRHHAKVT</sequence>
<dbReference type="PANTHER" id="PTHR31040">
    <property type="entry name" value="NURIM"/>
    <property type="match status" value="1"/>
</dbReference>
<comment type="similarity">
    <text evidence="3">Belongs to the nurim family.</text>
</comment>
<keyword evidence="5" id="KW-0489">Methyltransferase</keyword>
<evidence type="ECO:0000256" key="12">
    <source>
        <dbReference type="SAM" id="Phobius"/>
    </source>
</evidence>
<dbReference type="EMBL" id="BLKZ01000001">
    <property type="protein sequence ID" value="GFG88952.1"/>
    <property type="molecule type" value="Genomic_DNA"/>
</dbReference>
<evidence type="ECO:0000313" key="15">
    <source>
        <dbReference type="Proteomes" id="UP000465360"/>
    </source>
</evidence>
<protein>
    <recommendedName>
        <fullName evidence="4">methanethiol S-methyltransferase</fullName>
        <ecNumber evidence="4">2.1.1.334</ecNumber>
    </recommendedName>
</protein>
<dbReference type="GO" id="GO:0016020">
    <property type="term" value="C:membrane"/>
    <property type="evidence" value="ECO:0007669"/>
    <property type="project" value="UniProtKB-SubCell"/>
</dbReference>
<dbReference type="AlphaFoldDB" id="A0A7I9YK84"/>
<keyword evidence="6" id="KW-0808">Transferase</keyword>
<dbReference type="GO" id="GO:0008168">
    <property type="term" value="F:methyltransferase activity"/>
    <property type="evidence" value="ECO:0007669"/>
    <property type="project" value="UniProtKB-KW"/>
</dbReference>
<evidence type="ECO:0000256" key="1">
    <source>
        <dbReference type="ARBA" id="ARBA00002096"/>
    </source>
</evidence>
<evidence type="ECO:0000256" key="8">
    <source>
        <dbReference type="ARBA" id="ARBA00022692"/>
    </source>
</evidence>
<comment type="catalytic activity">
    <reaction evidence="11">
        <text>methanethiol + S-adenosyl-L-methionine = dimethyl sulfide + S-adenosyl-L-homocysteine + H(+)</text>
        <dbReference type="Rhea" id="RHEA:50428"/>
        <dbReference type="ChEBI" id="CHEBI:15378"/>
        <dbReference type="ChEBI" id="CHEBI:16007"/>
        <dbReference type="ChEBI" id="CHEBI:17437"/>
        <dbReference type="ChEBI" id="CHEBI:57856"/>
        <dbReference type="ChEBI" id="CHEBI:59789"/>
        <dbReference type="EC" id="2.1.1.334"/>
    </reaction>
</comment>
<organism evidence="14 15">
    <name type="scientific">Mycobacterium bourgelatii</name>
    <dbReference type="NCBI Taxonomy" id="1273442"/>
    <lineage>
        <taxon>Bacteria</taxon>
        <taxon>Bacillati</taxon>
        <taxon>Actinomycetota</taxon>
        <taxon>Actinomycetes</taxon>
        <taxon>Mycobacteriales</taxon>
        <taxon>Mycobacteriaceae</taxon>
        <taxon>Mycobacterium</taxon>
    </lineage>
</organism>